<dbReference type="PANTHER" id="PTHR43401:SF2">
    <property type="entry name" value="L-THREONINE 3-DEHYDROGENASE"/>
    <property type="match status" value="1"/>
</dbReference>
<accession>A0ABQ1DW21</accession>
<protein>
    <recommendedName>
        <fullName evidence="4">Alcohol dehydrogenase-like C-terminal domain-containing protein</fullName>
    </recommendedName>
</protein>
<dbReference type="EMBL" id="BLYJ01000001">
    <property type="protein sequence ID" value="GFO86864.1"/>
    <property type="molecule type" value="Genomic_DNA"/>
</dbReference>
<evidence type="ECO:0000256" key="1">
    <source>
        <dbReference type="ARBA" id="ARBA00023002"/>
    </source>
</evidence>
<evidence type="ECO:0008006" key="4">
    <source>
        <dbReference type="Google" id="ProtNLM"/>
    </source>
</evidence>
<dbReference type="RefSeq" id="WP_243183968.1">
    <property type="nucleotide sequence ID" value="NZ_BMQH01000005.1"/>
</dbReference>
<gene>
    <name evidence="2" type="ORF">BUFA31_00280</name>
</gene>
<sequence length="150" mass="16030">MSCSVGAFNAAYHTKIGVYHREMGIEKGGKLVIMAGAGPMGLSALTYALHRDVCPSMDVVTDVNEDRLARAEALFPPAEVKEKDGIDLHFVNTGKMENSAAELREMTGGTGFDDVFCYAPVAAVVELCSAVLGRDYAQSAKDSGRQKKVL</sequence>
<comment type="caution">
    <text evidence="2">The sequence shown here is derived from an EMBL/GenBank/DDBJ whole genome shotgun (WGS) entry which is preliminary data.</text>
</comment>
<keyword evidence="3" id="KW-1185">Reference proteome</keyword>
<dbReference type="InterPro" id="IPR050129">
    <property type="entry name" value="Zn_alcohol_dh"/>
</dbReference>
<proteinExistence type="predicted"/>
<dbReference type="SUPFAM" id="SSF51735">
    <property type="entry name" value="NAD(P)-binding Rossmann-fold domains"/>
    <property type="match status" value="1"/>
</dbReference>
<dbReference type="Gene3D" id="3.40.50.720">
    <property type="entry name" value="NAD(P)-binding Rossmann-like Domain"/>
    <property type="match status" value="1"/>
</dbReference>
<name>A0ABQ1DW21_9FIRM</name>
<dbReference type="Proteomes" id="UP000620147">
    <property type="component" value="Unassembled WGS sequence"/>
</dbReference>
<dbReference type="InterPro" id="IPR036291">
    <property type="entry name" value="NAD(P)-bd_dom_sf"/>
</dbReference>
<evidence type="ECO:0000313" key="2">
    <source>
        <dbReference type="EMBL" id="GFO86864.1"/>
    </source>
</evidence>
<keyword evidence="1" id="KW-0560">Oxidoreductase</keyword>
<organism evidence="2 3">
    <name type="scientific">Butyricicoccus faecihominis</name>
    <dbReference type="NCBI Taxonomy" id="1712515"/>
    <lineage>
        <taxon>Bacteria</taxon>
        <taxon>Bacillati</taxon>
        <taxon>Bacillota</taxon>
        <taxon>Clostridia</taxon>
        <taxon>Eubacteriales</taxon>
        <taxon>Butyricicoccaceae</taxon>
        <taxon>Butyricicoccus</taxon>
    </lineage>
</organism>
<dbReference type="PANTHER" id="PTHR43401">
    <property type="entry name" value="L-THREONINE 3-DEHYDROGENASE"/>
    <property type="match status" value="1"/>
</dbReference>
<evidence type="ECO:0000313" key="3">
    <source>
        <dbReference type="Proteomes" id="UP000620147"/>
    </source>
</evidence>
<reference evidence="2 3" key="1">
    <citation type="submission" date="2020-06" db="EMBL/GenBank/DDBJ databases">
        <title>Characterization of fructooligosaccharide metabolism and fructooligosaccharide-degrading enzymes in human commensal butyrate producers.</title>
        <authorList>
            <person name="Tanno H."/>
            <person name="Fujii T."/>
            <person name="Hirano K."/>
            <person name="Maeno S."/>
            <person name="Tonozuka T."/>
            <person name="Sakamoto M."/>
            <person name="Ohkuma M."/>
            <person name="Tochio T."/>
            <person name="Endo A."/>
        </authorList>
    </citation>
    <scope>NUCLEOTIDE SEQUENCE [LARGE SCALE GENOMIC DNA]</scope>
    <source>
        <strain evidence="2 3">JCM 31056</strain>
    </source>
</reference>